<evidence type="ECO:0000256" key="10">
    <source>
        <dbReference type="ARBA" id="ARBA00023136"/>
    </source>
</evidence>
<keyword evidence="10 11" id="KW-0472">Membrane</keyword>
<dbReference type="SUPFAM" id="SSF158472">
    <property type="entry name" value="HAMP domain-like"/>
    <property type="match status" value="1"/>
</dbReference>
<dbReference type="SMART" id="SM00388">
    <property type="entry name" value="HisKA"/>
    <property type="match status" value="1"/>
</dbReference>
<keyword evidence="5" id="KW-0808">Transferase</keyword>
<dbReference type="Gene3D" id="1.10.287.130">
    <property type="match status" value="1"/>
</dbReference>
<dbReference type="PROSITE" id="PS50885">
    <property type="entry name" value="HAMP"/>
    <property type="match status" value="1"/>
</dbReference>
<reference evidence="14 15" key="1">
    <citation type="submission" date="2023-09" db="EMBL/GenBank/DDBJ databases">
        <authorList>
            <person name="Rey-Velasco X."/>
        </authorList>
    </citation>
    <scope>NUCLEOTIDE SEQUENCE [LARGE SCALE GENOMIC DNA]</scope>
    <source>
        <strain evidence="14 15">F363</strain>
    </source>
</reference>
<dbReference type="PRINTS" id="PR00344">
    <property type="entry name" value="BCTRLSENSOR"/>
</dbReference>
<evidence type="ECO:0000256" key="11">
    <source>
        <dbReference type="SAM" id="Phobius"/>
    </source>
</evidence>
<keyword evidence="6 11" id="KW-0812">Transmembrane</keyword>
<dbReference type="PANTHER" id="PTHR45436">
    <property type="entry name" value="SENSOR HISTIDINE KINASE YKOH"/>
    <property type="match status" value="1"/>
</dbReference>
<keyword evidence="8 11" id="KW-1133">Transmembrane helix</keyword>
<gene>
    <name evidence="14" type="ORF">RM553_09685</name>
</gene>
<dbReference type="CDD" id="cd06225">
    <property type="entry name" value="HAMP"/>
    <property type="match status" value="1"/>
</dbReference>
<dbReference type="SUPFAM" id="SSF47384">
    <property type="entry name" value="Homodimeric domain of signal transducing histidine kinase"/>
    <property type="match status" value="1"/>
</dbReference>
<dbReference type="InterPro" id="IPR004358">
    <property type="entry name" value="Sig_transdc_His_kin-like_C"/>
</dbReference>
<dbReference type="InterPro" id="IPR036890">
    <property type="entry name" value="HATPase_C_sf"/>
</dbReference>
<dbReference type="InterPro" id="IPR005467">
    <property type="entry name" value="His_kinase_dom"/>
</dbReference>
<evidence type="ECO:0000256" key="4">
    <source>
        <dbReference type="ARBA" id="ARBA00022553"/>
    </source>
</evidence>
<dbReference type="SMART" id="SM00387">
    <property type="entry name" value="HATPase_c"/>
    <property type="match status" value="1"/>
</dbReference>
<dbReference type="Pfam" id="PF00672">
    <property type="entry name" value="HAMP"/>
    <property type="match status" value="1"/>
</dbReference>
<evidence type="ECO:0000313" key="15">
    <source>
        <dbReference type="Proteomes" id="UP001262889"/>
    </source>
</evidence>
<comment type="subcellular location">
    <subcellularLocation>
        <location evidence="2">Membrane</location>
    </subcellularLocation>
</comment>
<accession>A0ABU3C9T3</accession>
<proteinExistence type="predicted"/>
<dbReference type="EMBL" id="JAVRHQ010000010">
    <property type="protein sequence ID" value="MDT0643097.1"/>
    <property type="molecule type" value="Genomic_DNA"/>
</dbReference>
<evidence type="ECO:0000256" key="8">
    <source>
        <dbReference type="ARBA" id="ARBA00022989"/>
    </source>
</evidence>
<dbReference type="PROSITE" id="PS50109">
    <property type="entry name" value="HIS_KIN"/>
    <property type="match status" value="1"/>
</dbReference>
<evidence type="ECO:0000256" key="7">
    <source>
        <dbReference type="ARBA" id="ARBA00022777"/>
    </source>
</evidence>
<dbReference type="InterPro" id="IPR003594">
    <property type="entry name" value="HATPase_dom"/>
</dbReference>
<dbReference type="Gene3D" id="3.30.565.10">
    <property type="entry name" value="Histidine kinase-like ATPase, C-terminal domain"/>
    <property type="match status" value="1"/>
</dbReference>
<dbReference type="Pfam" id="PF02518">
    <property type="entry name" value="HATPase_c"/>
    <property type="match status" value="1"/>
</dbReference>
<dbReference type="InterPro" id="IPR036097">
    <property type="entry name" value="HisK_dim/P_sf"/>
</dbReference>
<dbReference type="InterPro" id="IPR003661">
    <property type="entry name" value="HisK_dim/P_dom"/>
</dbReference>
<comment type="catalytic activity">
    <reaction evidence="1">
        <text>ATP + protein L-histidine = ADP + protein N-phospho-L-histidine.</text>
        <dbReference type="EC" id="2.7.13.3"/>
    </reaction>
</comment>
<keyword evidence="9" id="KW-0902">Two-component regulatory system</keyword>
<dbReference type="Pfam" id="PF00512">
    <property type="entry name" value="HisKA"/>
    <property type="match status" value="1"/>
</dbReference>
<dbReference type="InterPro" id="IPR003660">
    <property type="entry name" value="HAMP_dom"/>
</dbReference>
<dbReference type="SMART" id="SM00304">
    <property type="entry name" value="HAMP"/>
    <property type="match status" value="1"/>
</dbReference>
<dbReference type="Proteomes" id="UP001262889">
    <property type="component" value="Unassembled WGS sequence"/>
</dbReference>
<dbReference type="InterPro" id="IPR050428">
    <property type="entry name" value="TCS_sensor_his_kinase"/>
</dbReference>
<keyword evidence="15" id="KW-1185">Reference proteome</keyword>
<evidence type="ECO:0000256" key="2">
    <source>
        <dbReference type="ARBA" id="ARBA00004370"/>
    </source>
</evidence>
<evidence type="ECO:0000256" key="3">
    <source>
        <dbReference type="ARBA" id="ARBA00012438"/>
    </source>
</evidence>
<dbReference type="PANTHER" id="PTHR45436:SF5">
    <property type="entry name" value="SENSOR HISTIDINE KINASE TRCS"/>
    <property type="match status" value="1"/>
</dbReference>
<dbReference type="GO" id="GO:0016301">
    <property type="term" value="F:kinase activity"/>
    <property type="evidence" value="ECO:0007669"/>
    <property type="project" value="UniProtKB-KW"/>
</dbReference>
<organism evidence="14 15">
    <name type="scientific">Autumnicola tepida</name>
    <dbReference type="NCBI Taxonomy" id="3075595"/>
    <lineage>
        <taxon>Bacteria</taxon>
        <taxon>Pseudomonadati</taxon>
        <taxon>Bacteroidota</taxon>
        <taxon>Flavobacteriia</taxon>
        <taxon>Flavobacteriales</taxon>
        <taxon>Flavobacteriaceae</taxon>
        <taxon>Autumnicola</taxon>
    </lineage>
</organism>
<dbReference type="Gene3D" id="6.10.340.10">
    <property type="match status" value="1"/>
</dbReference>
<evidence type="ECO:0000256" key="5">
    <source>
        <dbReference type="ARBA" id="ARBA00022679"/>
    </source>
</evidence>
<evidence type="ECO:0000259" key="13">
    <source>
        <dbReference type="PROSITE" id="PS50885"/>
    </source>
</evidence>
<dbReference type="RefSeq" id="WP_311534720.1">
    <property type="nucleotide sequence ID" value="NZ_JAVRHQ010000010.1"/>
</dbReference>
<feature type="domain" description="Histidine kinase" evidence="12">
    <location>
        <begin position="246"/>
        <end position="462"/>
    </location>
</feature>
<feature type="transmembrane region" description="Helical" evidence="11">
    <location>
        <begin position="12"/>
        <end position="32"/>
    </location>
</feature>
<evidence type="ECO:0000256" key="9">
    <source>
        <dbReference type="ARBA" id="ARBA00023012"/>
    </source>
</evidence>
<sequence length="467" mass="53696">MKLSFRSRVALYYMLATALVIAIAFFTVFILVKSTIYQNLDEDLSYEAAMHLRETGLENGKPVFLDREEWEEREHREVQVNPVFVQIMDSTGRYISDKSPNLKEDKLLFFPKKENGSHFNTYLKDQLIRQVQVRFSENGKNYGYIITAMSFEASQEIISRLAWILIICYPVILFGLFFISRFLAGRSIKPITEITRTTNRISRYHLNERVSLPENKDELFDLSFSINELLDRIEQALERERQFTSDASHELRTPIASIRGNLEVLIRKERSKAEYENTIKYSLSEIDRMSVIIEQLLSLARYDKKAVNKTEEHIEIVTILDEIISLHSGELKAKNLKLIFNAENAGEFYVHYHYAFAILNNIIGNATKYSYNNSTLTIQLTKNNDTLLCKITDEGIGIKQEDLDKIFNPFYRSSALEHSEIKGSGLGLSIVQKAAEAIEAEIKVTSTKDKGSSFSVVFKPILRKSSA</sequence>
<protein>
    <recommendedName>
        <fullName evidence="3">histidine kinase</fullName>
        <ecNumber evidence="3">2.7.13.3</ecNumber>
    </recommendedName>
</protein>
<feature type="domain" description="HAMP" evidence="13">
    <location>
        <begin position="185"/>
        <end position="238"/>
    </location>
</feature>
<dbReference type="SUPFAM" id="SSF55874">
    <property type="entry name" value="ATPase domain of HSP90 chaperone/DNA topoisomerase II/histidine kinase"/>
    <property type="match status" value="1"/>
</dbReference>
<evidence type="ECO:0000313" key="14">
    <source>
        <dbReference type="EMBL" id="MDT0643097.1"/>
    </source>
</evidence>
<feature type="transmembrane region" description="Helical" evidence="11">
    <location>
        <begin position="157"/>
        <end position="179"/>
    </location>
</feature>
<keyword evidence="4" id="KW-0597">Phosphoprotein</keyword>
<evidence type="ECO:0000259" key="12">
    <source>
        <dbReference type="PROSITE" id="PS50109"/>
    </source>
</evidence>
<comment type="caution">
    <text evidence="14">The sequence shown here is derived from an EMBL/GenBank/DDBJ whole genome shotgun (WGS) entry which is preliminary data.</text>
</comment>
<dbReference type="CDD" id="cd00082">
    <property type="entry name" value="HisKA"/>
    <property type="match status" value="1"/>
</dbReference>
<dbReference type="EC" id="2.7.13.3" evidence="3"/>
<keyword evidence="7 14" id="KW-0418">Kinase</keyword>
<evidence type="ECO:0000256" key="6">
    <source>
        <dbReference type="ARBA" id="ARBA00022692"/>
    </source>
</evidence>
<name>A0ABU3C9T3_9FLAO</name>
<evidence type="ECO:0000256" key="1">
    <source>
        <dbReference type="ARBA" id="ARBA00000085"/>
    </source>
</evidence>